<accession>A0A392SJG0</accession>
<feature type="non-terminal residue" evidence="1">
    <location>
        <position position="1"/>
    </location>
</feature>
<dbReference type="AlphaFoldDB" id="A0A392SJG0"/>
<comment type="caution">
    <text evidence="1">The sequence shown here is derived from an EMBL/GenBank/DDBJ whole genome shotgun (WGS) entry which is preliminary data.</text>
</comment>
<reference evidence="1 2" key="1">
    <citation type="journal article" date="2018" name="Front. Plant Sci.">
        <title>Red Clover (Trifolium pratense) and Zigzag Clover (T. medium) - A Picture of Genomic Similarities and Differences.</title>
        <authorList>
            <person name="Dluhosova J."/>
            <person name="Istvanek J."/>
            <person name="Nedelnik J."/>
            <person name="Repkova J."/>
        </authorList>
    </citation>
    <scope>NUCLEOTIDE SEQUENCE [LARGE SCALE GENOMIC DNA]</scope>
    <source>
        <strain evidence="2">cv. 10/8</strain>
        <tissue evidence="1">Leaf</tissue>
    </source>
</reference>
<organism evidence="1 2">
    <name type="scientific">Trifolium medium</name>
    <dbReference type="NCBI Taxonomy" id="97028"/>
    <lineage>
        <taxon>Eukaryota</taxon>
        <taxon>Viridiplantae</taxon>
        <taxon>Streptophyta</taxon>
        <taxon>Embryophyta</taxon>
        <taxon>Tracheophyta</taxon>
        <taxon>Spermatophyta</taxon>
        <taxon>Magnoliopsida</taxon>
        <taxon>eudicotyledons</taxon>
        <taxon>Gunneridae</taxon>
        <taxon>Pentapetalae</taxon>
        <taxon>rosids</taxon>
        <taxon>fabids</taxon>
        <taxon>Fabales</taxon>
        <taxon>Fabaceae</taxon>
        <taxon>Papilionoideae</taxon>
        <taxon>50 kb inversion clade</taxon>
        <taxon>NPAAA clade</taxon>
        <taxon>Hologalegina</taxon>
        <taxon>IRL clade</taxon>
        <taxon>Trifolieae</taxon>
        <taxon>Trifolium</taxon>
    </lineage>
</organism>
<keyword evidence="2" id="KW-1185">Reference proteome</keyword>
<proteinExistence type="predicted"/>
<protein>
    <submittedName>
        <fullName evidence="1">Uncharacterized protein</fullName>
    </submittedName>
</protein>
<dbReference type="EMBL" id="LXQA010380958">
    <property type="protein sequence ID" value="MCI48060.1"/>
    <property type="molecule type" value="Genomic_DNA"/>
</dbReference>
<dbReference type="Proteomes" id="UP000265520">
    <property type="component" value="Unassembled WGS sequence"/>
</dbReference>
<sequence>VFICNCDAPAPSATGAWGAWHSWPQLKQPLPFSPPGS</sequence>
<evidence type="ECO:0000313" key="1">
    <source>
        <dbReference type="EMBL" id="MCI48060.1"/>
    </source>
</evidence>
<name>A0A392SJG0_9FABA</name>
<evidence type="ECO:0000313" key="2">
    <source>
        <dbReference type="Proteomes" id="UP000265520"/>
    </source>
</evidence>